<feature type="domain" description="Heparan-alpha-glucosaminide N-acetyltransferase catalytic" evidence="2">
    <location>
        <begin position="102"/>
        <end position="225"/>
    </location>
</feature>
<feature type="transmembrane region" description="Helical" evidence="1">
    <location>
        <begin position="103"/>
        <end position="123"/>
    </location>
</feature>
<comment type="caution">
    <text evidence="3">The sequence shown here is derived from an EMBL/GenBank/DDBJ whole genome shotgun (WGS) entry which is preliminary data.</text>
</comment>
<keyword evidence="1" id="KW-0472">Membrane</keyword>
<feature type="non-terminal residue" evidence="3">
    <location>
        <position position="1"/>
    </location>
</feature>
<feature type="transmembrane region" description="Helical" evidence="1">
    <location>
        <begin position="250"/>
        <end position="268"/>
    </location>
</feature>
<feature type="transmembrane region" description="Helical" evidence="1">
    <location>
        <begin position="392"/>
        <end position="413"/>
    </location>
</feature>
<feature type="transmembrane region" description="Helical" evidence="1">
    <location>
        <begin position="143"/>
        <end position="160"/>
    </location>
</feature>
<feature type="transmembrane region" description="Helical" evidence="1">
    <location>
        <begin position="461"/>
        <end position="480"/>
    </location>
</feature>
<feature type="transmembrane region" description="Helical" evidence="1">
    <location>
        <begin position="212"/>
        <end position="230"/>
    </location>
</feature>
<gene>
    <name evidence="3" type="primary">Hgsnat</name>
    <name evidence="3" type="ORF">SDJN03_21645</name>
</gene>
<dbReference type="Pfam" id="PF07786">
    <property type="entry name" value="HGSNAT_cat"/>
    <property type="match status" value="1"/>
</dbReference>
<dbReference type="PANTHER" id="PTHR31061">
    <property type="entry name" value="LD22376P"/>
    <property type="match status" value="1"/>
</dbReference>
<proteinExistence type="predicted"/>
<organism evidence="3 4">
    <name type="scientific">Cucurbita argyrosperma subsp. sororia</name>
    <dbReference type="NCBI Taxonomy" id="37648"/>
    <lineage>
        <taxon>Eukaryota</taxon>
        <taxon>Viridiplantae</taxon>
        <taxon>Streptophyta</taxon>
        <taxon>Embryophyta</taxon>
        <taxon>Tracheophyta</taxon>
        <taxon>Spermatophyta</taxon>
        <taxon>Magnoliopsida</taxon>
        <taxon>eudicotyledons</taxon>
        <taxon>Gunneridae</taxon>
        <taxon>Pentapetalae</taxon>
        <taxon>rosids</taxon>
        <taxon>fabids</taxon>
        <taxon>Cucurbitales</taxon>
        <taxon>Cucurbitaceae</taxon>
        <taxon>Cucurbiteae</taxon>
        <taxon>Cucurbita</taxon>
    </lineage>
</organism>
<reference evidence="3 4" key="1">
    <citation type="journal article" date="2021" name="Hortic Res">
        <title>The domestication of Cucurbita argyrosperma as revealed by the genome of its wild relative.</title>
        <authorList>
            <person name="Barrera-Redondo J."/>
            <person name="Sanchez-de la Vega G."/>
            <person name="Aguirre-Liguori J.A."/>
            <person name="Castellanos-Morales G."/>
            <person name="Gutierrez-Guerrero Y.T."/>
            <person name="Aguirre-Dugua X."/>
            <person name="Aguirre-Planter E."/>
            <person name="Tenaillon M.I."/>
            <person name="Lira-Saade R."/>
            <person name="Eguiarte L.E."/>
        </authorList>
    </citation>
    <scope>NUCLEOTIDE SEQUENCE [LARGE SCALE GENOMIC DNA]</scope>
    <source>
        <strain evidence="3">JBR-2021</strain>
    </source>
</reference>
<sequence>MPLRKDMGKYDSIKPLHDCDLANETAVLINPDSLTLFSVSHHCNHSHQDVEMALLDSHSRSPLPLHNANPLTPPASSKLDDAQFSSPARPILRSSPQGQAQRLASLDVFRGITVALMIVVDYGGGVMPAINHSPWDGLTLADLVMPFFLFIVGVSLALAYKKIPSRGIATQKAVLRTLKLLFLGLFLQGGFLHGINNLTYGVDIQQIRWMGILQRIAIAYFLAAVCEIWLKGSDYVNSETALRRKYQLQLVVAVILTTLYLVLSYGLYVPDWEYQVPSQSTSNMASPKTFSVKCGTRGDTGPACNAVGMIDRKIFGIQHLYKRPIYARSEQCSINSPDYGPLPPNAPSWCQAPFDPEGILSTVMAVVTCLVGLHYGHIIVHFKDHRDRMLHWIIPSSCLIVLALGLDFVGMHINKVLYTVSYMSVTTGAAGLLFTGIYLMVDVYRWRRMNVVMEWMGKHALVIYVLAACNVLPVVLQGFYSGQPQNNILRLIGVTT</sequence>
<name>A0AAV6MIL9_9ROSI</name>
<dbReference type="Proteomes" id="UP000685013">
    <property type="component" value="Chromosome 14"/>
</dbReference>
<dbReference type="InterPro" id="IPR012429">
    <property type="entry name" value="HGSNAT_cat"/>
</dbReference>
<evidence type="ECO:0000313" key="3">
    <source>
        <dbReference type="EMBL" id="KAG6581643.1"/>
    </source>
</evidence>
<dbReference type="AlphaFoldDB" id="A0AAV6MIL9"/>
<dbReference type="EMBL" id="JAGKQH010000014">
    <property type="protein sequence ID" value="KAG6581643.1"/>
    <property type="molecule type" value="Genomic_DNA"/>
</dbReference>
<protein>
    <submittedName>
        <fullName evidence="3">Heparan-alpha-glucosaminide N-acetyltransferase</fullName>
    </submittedName>
</protein>
<accession>A0AAV6MIL9</accession>
<dbReference type="PANTHER" id="PTHR31061:SF24">
    <property type="entry name" value="LD22376P"/>
    <property type="match status" value="1"/>
</dbReference>
<evidence type="ECO:0000313" key="4">
    <source>
        <dbReference type="Proteomes" id="UP000685013"/>
    </source>
</evidence>
<keyword evidence="1" id="KW-0812">Transmembrane</keyword>
<keyword evidence="4" id="KW-1185">Reference proteome</keyword>
<evidence type="ECO:0000256" key="1">
    <source>
        <dbReference type="SAM" id="Phobius"/>
    </source>
</evidence>
<evidence type="ECO:0000259" key="2">
    <source>
        <dbReference type="Pfam" id="PF07786"/>
    </source>
</evidence>
<keyword evidence="1" id="KW-1133">Transmembrane helix</keyword>
<feature type="transmembrane region" description="Helical" evidence="1">
    <location>
        <begin position="419"/>
        <end position="441"/>
    </location>
</feature>
<feature type="transmembrane region" description="Helical" evidence="1">
    <location>
        <begin position="359"/>
        <end position="380"/>
    </location>
</feature>
<feature type="transmembrane region" description="Helical" evidence="1">
    <location>
        <begin position="180"/>
        <end position="200"/>
    </location>
</feature>